<keyword evidence="2 4" id="KW-0560">Oxidoreductase</keyword>
<dbReference type="GO" id="GO:0051287">
    <property type="term" value="F:NAD binding"/>
    <property type="evidence" value="ECO:0007669"/>
    <property type="project" value="InterPro"/>
</dbReference>
<dbReference type="InterPro" id="IPR020831">
    <property type="entry name" value="GlycerAld/Erythrose_P_DH"/>
</dbReference>
<reference evidence="6 7" key="2">
    <citation type="journal article" date="2012" name="Int. J. Syst. Evol. Microbiol.">
        <title>Magnetococcus marinus gen. nov., sp. nov., a marine, magnetotactic bacterium that represents a novel lineage (Magnetococcaceae fam. nov.; Magnetococcales ord. nov.) at the base of the Alphaproteobacteria.</title>
        <authorList>
            <person name="Bazylinski D.A."/>
            <person name="Williams T.J."/>
            <person name="Lefevre C.T."/>
            <person name="Berg R.J."/>
            <person name="Zhang C.L."/>
            <person name="Bowser S.S."/>
            <person name="Dean A.J."/>
            <person name="Beveridge T.J."/>
        </authorList>
    </citation>
    <scope>NUCLEOTIDE SEQUENCE [LARGE SCALE GENOMIC DNA]</scope>
    <source>
        <strain evidence="7">ATCC BAA-1437 / JCM 17883 / MC-1</strain>
    </source>
</reference>
<dbReference type="InterPro" id="IPR020830">
    <property type="entry name" value="GlycerAld_3-P_DH_AS"/>
</dbReference>
<dbReference type="PANTHER" id="PTHR43148">
    <property type="entry name" value="GLYCERALDEHYDE-3-PHOSPHATE DEHYDROGENASE 2"/>
    <property type="match status" value="1"/>
</dbReference>
<dbReference type="GO" id="GO:0016620">
    <property type="term" value="F:oxidoreductase activity, acting on the aldehyde or oxo group of donors, NAD or NADP as acceptor"/>
    <property type="evidence" value="ECO:0007669"/>
    <property type="project" value="InterPro"/>
</dbReference>
<dbReference type="RefSeq" id="WP_011714019.1">
    <property type="nucleotide sequence ID" value="NC_008576.1"/>
</dbReference>
<dbReference type="eggNOG" id="COG0057">
    <property type="taxonomic scope" value="Bacteria"/>
</dbReference>
<dbReference type="OrthoDB" id="9803304at2"/>
<organism evidence="6 7">
    <name type="scientific">Magnetococcus marinus (strain ATCC BAA-1437 / JCM 17883 / MC-1)</name>
    <dbReference type="NCBI Taxonomy" id="156889"/>
    <lineage>
        <taxon>Bacteria</taxon>
        <taxon>Pseudomonadati</taxon>
        <taxon>Pseudomonadota</taxon>
        <taxon>Magnetococcia</taxon>
        <taxon>Magnetococcales</taxon>
        <taxon>Magnetococcaceae</taxon>
        <taxon>Magnetococcus</taxon>
    </lineage>
</organism>
<protein>
    <recommendedName>
        <fullName evidence="4">Glyceraldehyde-3-phosphate dehydrogenase</fullName>
        <ecNumber evidence="4">1.2.1.-</ecNumber>
    </recommendedName>
</protein>
<sequence>MKLGINGMGRIGKLTLWQHIAKQSFDEIVVNVGRDVGRGLEDLAQVIRKDSTYGSLASYLYGFRGGEPITAIDNDAGTMLIHGVPVTFLRRARNPKDIPWGEHGVGLVVDCTGAFVDPTVPADDPRGALRGHLEAGAEKVLLSAPFKIKNKELSMPEDAITCVMGINNEQYDPSQHRLISAASCTTTCLSYMMKPMLEHFGVQRILSASMVTIHAATSSQMVLDAVPKAGATDLRKNRAVMNNIILTTTGAAKALAEVIPQVAEIGFMAESVRIPTNSGSLVILTLNLQSEAEGEPINRQAVNAIYREASQGLYRDHLVFSEAQNVSSDIIGFPKAATVIESRETHTRTAYSHVDLSRLPGLSSEIKAQLQVTRLDVPVTQAVVYGWYDNEFGSYTNMLGNLTEHVGQQLF</sequence>
<dbReference type="InterPro" id="IPR020829">
    <property type="entry name" value="GlycerAld_3-P_DH_cat"/>
</dbReference>
<keyword evidence="7" id="KW-1185">Reference proteome</keyword>
<comment type="similarity">
    <text evidence="1 3">Belongs to the glyceraldehyde-3-phosphate dehydrogenase family.</text>
</comment>
<dbReference type="SUPFAM" id="SSF55347">
    <property type="entry name" value="Glyceraldehyde-3-phosphate dehydrogenase-like, C-terminal domain"/>
    <property type="match status" value="1"/>
</dbReference>
<dbReference type="GO" id="GO:0050661">
    <property type="term" value="F:NADP binding"/>
    <property type="evidence" value="ECO:0007669"/>
    <property type="project" value="InterPro"/>
</dbReference>
<evidence type="ECO:0000313" key="7">
    <source>
        <dbReference type="Proteomes" id="UP000002586"/>
    </source>
</evidence>
<dbReference type="InterPro" id="IPR006424">
    <property type="entry name" value="Glyceraldehyde-3-P_DH_1"/>
</dbReference>
<name>A0LAA6_MAGMM</name>
<dbReference type="Pfam" id="PF02800">
    <property type="entry name" value="Gp_dh_C"/>
    <property type="match status" value="1"/>
</dbReference>
<evidence type="ECO:0000256" key="2">
    <source>
        <dbReference type="ARBA" id="ARBA00023002"/>
    </source>
</evidence>
<dbReference type="GO" id="GO:0006006">
    <property type="term" value="P:glucose metabolic process"/>
    <property type="evidence" value="ECO:0007669"/>
    <property type="project" value="InterPro"/>
</dbReference>
<dbReference type="HOGENOM" id="CLU_030140_0_2_5"/>
<dbReference type="PRINTS" id="PR00078">
    <property type="entry name" value="G3PDHDRGNASE"/>
</dbReference>
<reference evidence="7" key="1">
    <citation type="journal article" date="2009" name="Appl. Environ. Microbiol.">
        <title>Complete genome sequence of the chemolithoautotrophic marine magnetotactic coccus strain MC-1.</title>
        <authorList>
            <person name="Schubbe S."/>
            <person name="Williams T.J."/>
            <person name="Xie G."/>
            <person name="Kiss H.E."/>
            <person name="Brettin T.S."/>
            <person name="Martinez D."/>
            <person name="Ross C.A."/>
            <person name="Schuler D."/>
            <person name="Cox B.L."/>
            <person name="Nealson K.H."/>
            <person name="Bazylinski D.A."/>
        </authorList>
    </citation>
    <scope>NUCLEOTIDE SEQUENCE [LARGE SCALE GENOMIC DNA]</scope>
    <source>
        <strain evidence="7">ATCC BAA-1437 / JCM 17883 / MC-1</strain>
    </source>
</reference>
<dbReference type="PROSITE" id="PS00071">
    <property type="entry name" value="GAPDH"/>
    <property type="match status" value="1"/>
</dbReference>
<evidence type="ECO:0000313" key="6">
    <source>
        <dbReference type="EMBL" id="ABK44899.1"/>
    </source>
</evidence>
<dbReference type="AlphaFoldDB" id="A0LAA6"/>
<dbReference type="EC" id="1.2.1.-" evidence="4"/>
<dbReference type="SUPFAM" id="SSF51735">
    <property type="entry name" value="NAD(P)-binding Rossmann-fold domains"/>
    <property type="match status" value="1"/>
</dbReference>
<evidence type="ECO:0000259" key="5">
    <source>
        <dbReference type="SMART" id="SM00846"/>
    </source>
</evidence>
<dbReference type="Proteomes" id="UP000002586">
    <property type="component" value="Chromosome"/>
</dbReference>
<dbReference type="STRING" id="156889.Mmc1_2399"/>
<dbReference type="SMART" id="SM00846">
    <property type="entry name" value="Gp_dh_N"/>
    <property type="match status" value="1"/>
</dbReference>
<dbReference type="Pfam" id="PF00044">
    <property type="entry name" value="Gp_dh_N"/>
    <property type="match status" value="1"/>
</dbReference>
<dbReference type="NCBIfam" id="TIGR01534">
    <property type="entry name" value="GAPDH-I"/>
    <property type="match status" value="1"/>
</dbReference>
<feature type="domain" description="Glyceraldehyde 3-phosphate dehydrogenase NAD(P) binding" evidence="5">
    <location>
        <begin position="1"/>
        <end position="184"/>
    </location>
</feature>
<dbReference type="KEGG" id="mgm:Mmc1_2399"/>
<accession>A0LAA6</accession>
<evidence type="ECO:0000256" key="1">
    <source>
        <dbReference type="ARBA" id="ARBA00007406"/>
    </source>
</evidence>
<dbReference type="EMBL" id="CP000471">
    <property type="protein sequence ID" value="ABK44899.1"/>
    <property type="molecule type" value="Genomic_DNA"/>
</dbReference>
<gene>
    <name evidence="6" type="ordered locus">Mmc1_2399</name>
</gene>
<proteinExistence type="inferred from homology"/>
<dbReference type="Gene3D" id="3.40.50.720">
    <property type="entry name" value="NAD(P)-binding Rossmann-like Domain"/>
    <property type="match status" value="1"/>
</dbReference>
<dbReference type="Gene3D" id="3.30.360.10">
    <property type="entry name" value="Dihydrodipicolinate Reductase, domain 2"/>
    <property type="match status" value="1"/>
</dbReference>
<evidence type="ECO:0000256" key="4">
    <source>
        <dbReference type="RuleBase" id="RU361160"/>
    </source>
</evidence>
<dbReference type="InterPro" id="IPR020828">
    <property type="entry name" value="GlycerAld_3-P_DH_NAD(P)-bd"/>
</dbReference>
<dbReference type="InterPro" id="IPR036291">
    <property type="entry name" value="NAD(P)-bd_dom_sf"/>
</dbReference>
<evidence type="ECO:0000256" key="3">
    <source>
        <dbReference type="RuleBase" id="RU000397"/>
    </source>
</evidence>